<reference evidence="3" key="1">
    <citation type="submission" date="2025-08" db="UniProtKB">
        <authorList>
            <consortium name="RefSeq"/>
        </authorList>
    </citation>
    <scope>IDENTIFICATION</scope>
    <source>
        <tissue evidence="3">Blood</tissue>
    </source>
</reference>
<feature type="region of interest" description="Disordered" evidence="1">
    <location>
        <begin position="19"/>
        <end position="42"/>
    </location>
</feature>
<protein>
    <submittedName>
        <fullName evidence="3">IQ domain-containing protein F6</fullName>
    </submittedName>
</protein>
<dbReference type="Pfam" id="PF00612">
    <property type="entry name" value="IQ"/>
    <property type="match status" value="3"/>
</dbReference>
<proteinExistence type="predicted"/>
<keyword evidence="2" id="KW-1185">Reference proteome</keyword>
<dbReference type="GeneID" id="117678625"/>
<sequence>MASKGMVKEETLWEKIKSKFPWAKKEEPPPPPRPAAVQTKQVSPQKRLETALFLQRWWRGMLVRRSLFFAAVCAISIQRWWRQRVFQLKEERRIRALMMYVWPEKSTVLLQSKLRMWLIKTQFKKYQKAAQVIQNNWRNYVLQQEFSNYSLNSLGYDGIDLNIDIIVD</sequence>
<dbReference type="InterPro" id="IPR027417">
    <property type="entry name" value="P-loop_NTPase"/>
</dbReference>
<dbReference type="InParanoid" id="A0A6P9DIU2"/>
<dbReference type="CTD" id="440956"/>
<dbReference type="PANTHER" id="PTHR21633:SF10">
    <property type="entry name" value="IQ MOTIF CONTAINING F4"/>
    <property type="match status" value="1"/>
</dbReference>
<dbReference type="Proteomes" id="UP001652622">
    <property type="component" value="Unplaced"/>
</dbReference>
<accession>A0A6P9DIU2</accession>
<dbReference type="InterPro" id="IPR000048">
    <property type="entry name" value="IQ_motif_EF-hand-BS"/>
</dbReference>
<dbReference type="SUPFAM" id="SSF52540">
    <property type="entry name" value="P-loop containing nucleoside triphosphate hydrolases"/>
    <property type="match status" value="1"/>
</dbReference>
<dbReference type="InterPro" id="IPR039887">
    <property type="entry name" value="IQCF"/>
</dbReference>
<dbReference type="Gene3D" id="1.20.5.190">
    <property type="match status" value="1"/>
</dbReference>
<organism evidence="2 3">
    <name type="scientific">Pantherophis guttatus</name>
    <name type="common">Corn snake</name>
    <name type="synonym">Elaphe guttata</name>
    <dbReference type="NCBI Taxonomy" id="94885"/>
    <lineage>
        <taxon>Eukaryota</taxon>
        <taxon>Metazoa</taxon>
        <taxon>Chordata</taxon>
        <taxon>Craniata</taxon>
        <taxon>Vertebrata</taxon>
        <taxon>Euteleostomi</taxon>
        <taxon>Lepidosauria</taxon>
        <taxon>Squamata</taxon>
        <taxon>Bifurcata</taxon>
        <taxon>Unidentata</taxon>
        <taxon>Episquamata</taxon>
        <taxon>Toxicofera</taxon>
        <taxon>Serpentes</taxon>
        <taxon>Colubroidea</taxon>
        <taxon>Colubridae</taxon>
        <taxon>Colubrinae</taxon>
        <taxon>Pantherophis</taxon>
    </lineage>
</organism>
<dbReference type="GO" id="GO:0005516">
    <property type="term" value="F:calmodulin binding"/>
    <property type="evidence" value="ECO:0007669"/>
    <property type="project" value="TreeGrafter"/>
</dbReference>
<dbReference type="RefSeq" id="XP_034295818.1">
    <property type="nucleotide sequence ID" value="XM_034439927.2"/>
</dbReference>
<evidence type="ECO:0000313" key="3">
    <source>
        <dbReference type="RefSeq" id="XP_034295818.1"/>
    </source>
</evidence>
<dbReference type="KEGG" id="pgut:117678625"/>
<dbReference type="AlphaFoldDB" id="A0A6P9DIU2"/>
<evidence type="ECO:0000313" key="2">
    <source>
        <dbReference type="Proteomes" id="UP001652622"/>
    </source>
</evidence>
<dbReference type="PANTHER" id="PTHR21633">
    <property type="entry name" value="IQ MOTIF CONTAINING F"/>
    <property type="match status" value="1"/>
</dbReference>
<name>A0A6P9DIU2_PANGU</name>
<evidence type="ECO:0000256" key="1">
    <source>
        <dbReference type="SAM" id="MobiDB-lite"/>
    </source>
</evidence>
<gene>
    <name evidence="3" type="primary">IQCF6</name>
</gene>
<feature type="compositionally biased region" description="Basic and acidic residues" evidence="1">
    <location>
        <begin position="19"/>
        <end position="28"/>
    </location>
</feature>
<dbReference type="OMA" id="YWRWHIC"/>